<keyword evidence="7" id="KW-0325">Glycoprotein</keyword>
<dbReference type="KEGG" id="rcu:8264067"/>
<dbReference type="InterPro" id="IPR043325">
    <property type="entry name" value="LTSS"/>
</dbReference>
<comment type="similarity">
    <text evidence="2">Belongs to the plant LTP family.</text>
</comment>
<dbReference type="EMBL" id="EQ974194">
    <property type="protein sequence ID" value="EEF32118.1"/>
    <property type="molecule type" value="Genomic_DNA"/>
</dbReference>
<evidence type="ECO:0000256" key="1">
    <source>
        <dbReference type="ARBA" id="ARBA00004609"/>
    </source>
</evidence>
<keyword evidence="8" id="KW-0449">Lipoprotein</keyword>
<organism evidence="12 13">
    <name type="scientific">Ricinus communis</name>
    <name type="common">Castor bean</name>
    <dbReference type="NCBI Taxonomy" id="3988"/>
    <lineage>
        <taxon>Eukaryota</taxon>
        <taxon>Viridiplantae</taxon>
        <taxon>Streptophyta</taxon>
        <taxon>Embryophyta</taxon>
        <taxon>Tracheophyta</taxon>
        <taxon>Spermatophyta</taxon>
        <taxon>Magnoliopsida</taxon>
        <taxon>eudicotyledons</taxon>
        <taxon>Gunneridae</taxon>
        <taxon>Pentapetalae</taxon>
        <taxon>rosids</taxon>
        <taxon>fabids</taxon>
        <taxon>Malpighiales</taxon>
        <taxon>Euphorbiaceae</taxon>
        <taxon>Acalyphoideae</taxon>
        <taxon>Acalypheae</taxon>
        <taxon>Ricinus</taxon>
    </lineage>
</organism>
<comment type="subcellular location">
    <subcellularLocation>
        <location evidence="1">Cell membrane</location>
        <topology evidence="1">Lipid-anchor</topology>
        <topology evidence="1">GPI-anchor</topology>
    </subcellularLocation>
</comment>
<dbReference type="OrthoDB" id="659547at2759"/>
<dbReference type="SMART" id="SM00499">
    <property type="entry name" value="AAI"/>
    <property type="match status" value="1"/>
</dbReference>
<dbReference type="InParanoid" id="B9SWA9"/>
<evidence type="ECO:0000256" key="5">
    <source>
        <dbReference type="ARBA" id="ARBA00022729"/>
    </source>
</evidence>
<protein>
    <submittedName>
        <fullName evidence="12">Lipid binding protein, putative</fullName>
    </submittedName>
</protein>
<proteinExistence type="inferred from homology"/>
<evidence type="ECO:0000256" key="4">
    <source>
        <dbReference type="ARBA" id="ARBA00022622"/>
    </source>
</evidence>
<keyword evidence="4" id="KW-0472">Membrane</keyword>
<evidence type="ECO:0000313" key="13">
    <source>
        <dbReference type="Proteomes" id="UP000008311"/>
    </source>
</evidence>
<dbReference type="FunCoup" id="B9SWA9">
    <property type="interactions" value="158"/>
</dbReference>
<evidence type="ECO:0000259" key="11">
    <source>
        <dbReference type="SMART" id="SM00499"/>
    </source>
</evidence>
<keyword evidence="6" id="KW-1015">Disulfide bond</keyword>
<evidence type="ECO:0000313" key="12">
    <source>
        <dbReference type="EMBL" id="EEF32118.1"/>
    </source>
</evidence>
<feature type="signal peptide" evidence="10">
    <location>
        <begin position="1"/>
        <end position="23"/>
    </location>
</feature>
<dbReference type="PRINTS" id="PR00382">
    <property type="entry name" value="LIPIDTRNSFER"/>
</dbReference>
<dbReference type="PANTHER" id="PTHR33044">
    <property type="entry name" value="BIFUNCTIONAL INHIBITOR/LIPID-TRANSFER PROTEIN/SEED STORAGE 2S ALBUMIN SUPERFAMILY PROTEIN-RELATED"/>
    <property type="match status" value="1"/>
</dbReference>
<dbReference type="Pfam" id="PF14368">
    <property type="entry name" value="LTP_2"/>
    <property type="match status" value="1"/>
</dbReference>
<dbReference type="FunFam" id="1.10.110.10:FF:000001">
    <property type="entry name" value="Bifunctional inhibitor/lipid-transfer protein/seed storage 2S albumin superfamily protein"/>
    <property type="match status" value="1"/>
</dbReference>
<dbReference type="Proteomes" id="UP000008311">
    <property type="component" value="Unassembled WGS sequence"/>
</dbReference>
<keyword evidence="3" id="KW-1003">Cell membrane</keyword>
<dbReference type="InterPro" id="IPR000528">
    <property type="entry name" value="Plant_nsLTP"/>
</dbReference>
<evidence type="ECO:0000256" key="10">
    <source>
        <dbReference type="SAM" id="SignalP"/>
    </source>
</evidence>
<name>B9SWA9_RICCO</name>
<dbReference type="eggNOG" id="ENOG502S1ZN">
    <property type="taxonomic scope" value="Eukaryota"/>
</dbReference>
<dbReference type="STRING" id="3988.B9SWA9"/>
<feature type="region of interest" description="Disordered" evidence="9">
    <location>
        <begin position="138"/>
        <end position="163"/>
    </location>
</feature>
<evidence type="ECO:0000256" key="9">
    <source>
        <dbReference type="SAM" id="MobiDB-lite"/>
    </source>
</evidence>
<evidence type="ECO:0000256" key="2">
    <source>
        <dbReference type="ARBA" id="ARBA00009748"/>
    </source>
</evidence>
<dbReference type="GO" id="GO:0005886">
    <property type="term" value="C:plasma membrane"/>
    <property type="evidence" value="ECO:0007669"/>
    <property type="project" value="UniProtKB-SubCell"/>
</dbReference>
<evidence type="ECO:0000256" key="6">
    <source>
        <dbReference type="ARBA" id="ARBA00023157"/>
    </source>
</evidence>
<dbReference type="GO" id="GO:0098552">
    <property type="term" value="C:side of membrane"/>
    <property type="evidence" value="ECO:0007669"/>
    <property type="project" value="UniProtKB-KW"/>
</dbReference>
<dbReference type="OMA" id="NPSPGNH"/>
<feature type="domain" description="Bifunctional inhibitor/plant lipid transfer protein/seed storage helical" evidence="11">
    <location>
        <begin position="47"/>
        <end position="125"/>
    </location>
</feature>
<evidence type="ECO:0000256" key="8">
    <source>
        <dbReference type="ARBA" id="ARBA00023288"/>
    </source>
</evidence>
<sequence>MASAVVSAVLCIFSIWAVVAVNGATPHHAATAPAPAQAPASSSGVDCSTLVLNMADCLSYVSNDSTTTKPEKTCCSGLKTVLKTDAQCLCEAFKSSAQLGVVLNVTKALSLPSACKIHAPSVSNCGLALTPAGAPGASPSTASAPTVFPGANQQAPAPSPAEGGAHGLTISVGTLVIGFVIASFSSF</sequence>
<evidence type="ECO:0000256" key="7">
    <source>
        <dbReference type="ARBA" id="ARBA00023180"/>
    </source>
</evidence>
<accession>B9SWA9</accession>
<feature type="chain" id="PRO_5002889775" evidence="10">
    <location>
        <begin position="24"/>
        <end position="187"/>
    </location>
</feature>
<dbReference type="AlphaFoldDB" id="B9SWA9"/>
<keyword evidence="5 10" id="KW-0732">Signal</keyword>
<dbReference type="CDD" id="cd00010">
    <property type="entry name" value="AAI_LTSS"/>
    <property type="match status" value="1"/>
</dbReference>
<keyword evidence="13" id="KW-1185">Reference proteome</keyword>
<evidence type="ECO:0000256" key="3">
    <source>
        <dbReference type="ARBA" id="ARBA00022475"/>
    </source>
</evidence>
<reference evidence="13" key="1">
    <citation type="journal article" date="2010" name="Nat. Biotechnol.">
        <title>Draft genome sequence of the oilseed species Ricinus communis.</title>
        <authorList>
            <person name="Chan A.P."/>
            <person name="Crabtree J."/>
            <person name="Zhao Q."/>
            <person name="Lorenzi H."/>
            <person name="Orvis J."/>
            <person name="Puiu D."/>
            <person name="Melake-Berhan A."/>
            <person name="Jones K.M."/>
            <person name="Redman J."/>
            <person name="Chen G."/>
            <person name="Cahoon E.B."/>
            <person name="Gedil M."/>
            <person name="Stanke M."/>
            <person name="Haas B.J."/>
            <person name="Wortman J.R."/>
            <person name="Fraser-Liggett C.M."/>
            <person name="Ravel J."/>
            <person name="Rabinowicz P.D."/>
        </authorList>
    </citation>
    <scope>NUCLEOTIDE SEQUENCE [LARGE SCALE GENOMIC DNA]</scope>
    <source>
        <strain evidence="13">cv. Hale</strain>
    </source>
</reference>
<dbReference type="InterPro" id="IPR036312">
    <property type="entry name" value="Bifun_inhib/LTP/seed_sf"/>
</dbReference>
<dbReference type="SUPFAM" id="SSF47699">
    <property type="entry name" value="Bifunctional inhibitor/lipid-transfer protein/seed storage 2S albumin"/>
    <property type="match status" value="1"/>
</dbReference>
<dbReference type="GO" id="GO:0006869">
    <property type="term" value="P:lipid transport"/>
    <property type="evidence" value="ECO:0007669"/>
    <property type="project" value="InterPro"/>
</dbReference>
<dbReference type="InterPro" id="IPR016140">
    <property type="entry name" value="Bifunc_inhib/LTP/seed_store"/>
</dbReference>
<keyword evidence="4" id="KW-0336">GPI-anchor</keyword>
<dbReference type="GO" id="GO:0008289">
    <property type="term" value="F:lipid binding"/>
    <property type="evidence" value="ECO:0007669"/>
    <property type="project" value="InterPro"/>
</dbReference>
<gene>
    <name evidence="12" type="ORF">RCOM_0266100</name>
</gene>
<dbReference type="Gene3D" id="1.10.110.10">
    <property type="entry name" value="Plant lipid-transfer and hydrophobic proteins"/>
    <property type="match status" value="1"/>
</dbReference>